<comment type="similarity">
    <text evidence="1 5">Belongs to the methyltransferase superfamily. METTL16/RlmF family.</text>
</comment>
<dbReference type="GO" id="GO:0008168">
    <property type="term" value="F:methyltransferase activity"/>
    <property type="evidence" value="ECO:0007669"/>
    <property type="project" value="UniProtKB-UniRule"/>
</dbReference>
<accession>A0A8H7QLG6</accession>
<dbReference type="SUPFAM" id="SSF53335">
    <property type="entry name" value="S-adenosyl-L-methionine-dependent methyltransferases"/>
    <property type="match status" value="1"/>
</dbReference>
<dbReference type="OrthoDB" id="514248at2759"/>
<dbReference type="InterPro" id="IPR029063">
    <property type="entry name" value="SAM-dependent_MTases_sf"/>
</dbReference>
<dbReference type="GO" id="GO:0070475">
    <property type="term" value="P:rRNA base methylation"/>
    <property type="evidence" value="ECO:0007669"/>
    <property type="project" value="TreeGrafter"/>
</dbReference>
<evidence type="ECO:0000256" key="5">
    <source>
        <dbReference type="PIRNR" id="PIRNR037350"/>
    </source>
</evidence>
<keyword evidence="4 6" id="KW-0949">S-adenosyl-L-methionine</keyword>
<sequence>MHPRSVFNKEPDFNRLAEKYESFNKFVKVGNNKRAYIDFKDPEAVKQLTVCLLKDQFDIDIDFPLDSLCPAVPNRLNYILWLQDLIDDTLTDAKDIIGIDIGVGASCIYPLLGCATDLNWRFLGTDIDLRSIDYAIENVKRNHLEDRITIKHTADPSKIFLLEDTVPVYTFSMCNPPFYSSQEELDEGLDNKELEPSAVCNGSNGEMITEGGEYGFISRMIEESLILQKRVIWYTSMMGLKRTIRPLVRLLKESGISNYVVTNFTQGNTTRWAIAWSFYDNRPTHIKMLESWLPKYSFEVELPQNTDVVHSFLKPILDDLDIGHVVSGDEDGEIILDCTVDKNTWSRAARRQRKRQKLEQEEEKSENPFQFKLELSSSQSPSLSYLQIIWLKGGDRPMFEGFWSHLKKRIEENCGIYRGSTFSK</sequence>
<organism evidence="7 8">
    <name type="scientific">Mucor saturninus</name>
    <dbReference type="NCBI Taxonomy" id="64648"/>
    <lineage>
        <taxon>Eukaryota</taxon>
        <taxon>Fungi</taxon>
        <taxon>Fungi incertae sedis</taxon>
        <taxon>Mucoromycota</taxon>
        <taxon>Mucoromycotina</taxon>
        <taxon>Mucoromycetes</taxon>
        <taxon>Mucorales</taxon>
        <taxon>Mucorineae</taxon>
        <taxon>Mucoraceae</taxon>
        <taxon>Mucor</taxon>
    </lineage>
</organism>
<proteinExistence type="inferred from homology"/>
<dbReference type="Proteomes" id="UP000603453">
    <property type="component" value="Unassembled WGS sequence"/>
</dbReference>
<comment type="caution">
    <text evidence="7">The sequence shown here is derived from an EMBL/GenBank/DDBJ whole genome shotgun (WGS) entry which is preliminary data.</text>
</comment>
<dbReference type="Pfam" id="PF05971">
    <property type="entry name" value="Methyltransf_10"/>
    <property type="match status" value="1"/>
</dbReference>
<evidence type="ECO:0000256" key="4">
    <source>
        <dbReference type="ARBA" id="ARBA00022691"/>
    </source>
</evidence>
<evidence type="ECO:0000313" key="8">
    <source>
        <dbReference type="Proteomes" id="UP000603453"/>
    </source>
</evidence>
<protein>
    <recommendedName>
        <fullName evidence="5">U6 small nuclear RNA (adenine-(43)-N(6))-methyltransferase</fullName>
        <ecNumber evidence="5">2.1.1.-</ecNumber>
    </recommendedName>
</protein>
<keyword evidence="2 5" id="KW-0489">Methyltransferase</keyword>
<dbReference type="Gene3D" id="3.40.50.150">
    <property type="entry name" value="Vaccinia Virus protein VP39"/>
    <property type="match status" value="1"/>
</dbReference>
<dbReference type="EC" id="2.1.1.-" evidence="5"/>
<evidence type="ECO:0000256" key="3">
    <source>
        <dbReference type="ARBA" id="ARBA00022679"/>
    </source>
</evidence>
<evidence type="ECO:0000256" key="2">
    <source>
        <dbReference type="ARBA" id="ARBA00022603"/>
    </source>
</evidence>
<feature type="binding site" evidence="6">
    <location>
        <position position="126"/>
    </location>
    <ligand>
        <name>S-adenosyl-L-methionine</name>
        <dbReference type="ChEBI" id="CHEBI:59789"/>
    </ligand>
</feature>
<dbReference type="PIRSF" id="PIRSF037350">
    <property type="entry name" value="Mtase_ZK1128_prd"/>
    <property type="match status" value="1"/>
</dbReference>
<keyword evidence="8" id="KW-1185">Reference proteome</keyword>
<reference evidence="7" key="1">
    <citation type="submission" date="2020-12" db="EMBL/GenBank/DDBJ databases">
        <title>Metabolic potential, ecology and presence of endohyphal bacteria is reflected in genomic diversity of Mucoromycotina.</title>
        <authorList>
            <person name="Muszewska A."/>
            <person name="Okrasinska A."/>
            <person name="Steczkiewicz K."/>
            <person name="Drgas O."/>
            <person name="Orlowska M."/>
            <person name="Perlinska-Lenart U."/>
            <person name="Aleksandrzak-Piekarczyk T."/>
            <person name="Szatraj K."/>
            <person name="Zielenkiewicz U."/>
            <person name="Pilsyk S."/>
            <person name="Malc E."/>
            <person name="Mieczkowski P."/>
            <person name="Kruszewska J.S."/>
            <person name="Biernat P."/>
            <person name="Pawlowska J."/>
        </authorList>
    </citation>
    <scope>NUCLEOTIDE SEQUENCE</scope>
    <source>
        <strain evidence="7">WA0000017839</strain>
    </source>
</reference>
<dbReference type="AlphaFoldDB" id="A0A8H7QLG6"/>
<dbReference type="InterPro" id="IPR017182">
    <property type="entry name" value="METTL16/PsiM"/>
</dbReference>
<dbReference type="GO" id="GO:0005634">
    <property type="term" value="C:nucleus"/>
    <property type="evidence" value="ECO:0007669"/>
    <property type="project" value="TreeGrafter"/>
</dbReference>
<dbReference type="PANTHER" id="PTHR13393">
    <property type="entry name" value="SAM-DEPENDENT METHYLTRANSFERASE"/>
    <property type="match status" value="1"/>
</dbReference>
<feature type="binding site" evidence="6">
    <location>
        <position position="175"/>
    </location>
    <ligand>
        <name>S-adenosyl-L-methionine</name>
        <dbReference type="ChEBI" id="CHEBI:59789"/>
    </ligand>
</feature>
<name>A0A8H7QLG6_9FUNG</name>
<evidence type="ECO:0000313" key="7">
    <source>
        <dbReference type="EMBL" id="KAG2194260.1"/>
    </source>
</evidence>
<evidence type="ECO:0000256" key="6">
    <source>
        <dbReference type="PIRSR" id="PIRSR037350-1"/>
    </source>
</evidence>
<dbReference type="PANTHER" id="PTHR13393:SF0">
    <property type="entry name" value="RNA N6-ADENOSINE-METHYLTRANSFERASE METTL16"/>
    <property type="match status" value="1"/>
</dbReference>
<dbReference type="InterPro" id="IPR010286">
    <property type="entry name" value="METTL16/RlmF"/>
</dbReference>
<keyword evidence="3 5" id="KW-0808">Transferase</keyword>
<gene>
    <name evidence="7" type="ORF">INT47_009670</name>
</gene>
<evidence type="ECO:0000256" key="1">
    <source>
        <dbReference type="ARBA" id="ARBA00005878"/>
    </source>
</evidence>
<feature type="binding site" evidence="6">
    <location>
        <position position="75"/>
    </location>
    <ligand>
        <name>S-adenosyl-L-methionine</name>
        <dbReference type="ChEBI" id="CHEBI:59789"/>
    </ligand>
</feature>
<dbReference type="EMBL" id="JAEPRD010000201">
    <property type="protein sequence ID" value="KAG2194260.1"/>
    <property type="molecule type" value="Genomic_DNA"/>
</dbReference>
<feature type="binding site" evidence="6">
    <location>
        <position position="102"/>
    </location>
    <ligand>
        <name>S-adenosyl-L-methionine</name>
        <dbReference type="ChEBI" id="CHEBI:59789"/>
    </ligand>
</feature>